<reference evidence="2 3" key="1">
    <citation type="submission" date="2019-05" db="EMBL/GenBank/DDBJ databases">
        <title>Another draft genome of Portunus trituberculatus and its Hox gene families provides insights of decapod evolution.</title>
        <authorList>
            <person name="Jeong J.-H."/>
            <person name="Song I."/>
            <person name="Kim S."/>
            <person name="Choi T."/>
            <person name="Kim D."/>
            <person name="Ryu S."/>
            <person name="Kim W."/>
        </authorList>
    </citation>
    <scope>NUCLEOTIDE SEQUENCE [LARGE SCALE GENOMIC DNA]</scope>
    <source>
        <tissue evidence="2">Muscle</tissue>
    </source>
</reference>
<feature type="compositionally biased region" description="Low complexity" evidence="1">
    <location>
        <begin position="47"/>
        <end position="60"/>
    </location>
</feature>
<name>A0A5B7GA95_PORTR</name>
<organism evidence="2 3">
    <name type="scientific">Portunus trituberculatus</name>
    <name type="common">Swimming crab</name>
    <name type="synonym">Neptunus trituberculatus</name>
    <dbReference type="NCBI Taxonomy" id="210409"/>
    <lineage>
        <taxon>Eukaryota</taxon>
        <taxon>Metazoa</taxon>
        <taxon>Ecdysozoa</taxon>
        <taxon>Arthropoda</taxon>
        <taxon>Crustacea</taxon>
        <taxon>Multicrustacea</taxon>
        <taxon>Malacostraca</taxon>
        <taxon>Eumalacostraca</taxon>
        <taxon>Eucarida</taxon>
        <taxon>Decapoda</taxon>
        <taxon>Pleocyemata</taxon>
        <taxon>Brachyura</taxon>
        <taxon>Eubrachyura</taxon>
        <taxon>Portunoidea</taxon>
        <taxon>Portunidae</taxon>
        <taxon>Portuninae</taxon>
        <taxon>Portunus</taxon>
    </lineage>
</organism>
<comment type="caution">
    <text evidence="2">The sequence shown here is derived from an EMBL/GenBank/DDBJ whole genome shotgun (WGS) entry which is preliminary data.</text>
</comment>
<gene>
    <name evidence="2" type="ORF">E2C01_048101</name>
</gene>
<feature type="region of interest" description="Disordered" evidence="1">
    <location>
        <begin position="26"/>
        <end position="60"/>
    </location>
</feature>
<feature type="compositionally biased region" description="Pro residues" evidence="1">
    <location>
        <begin position="35"/>
        <end position="46"/>
    </location>
</feature>
<dbReference type="AlphaFoldDB" id="A0A5B7GA95"/>
<keyword evidence="3" id="KW-1185">Reference proteome</keyword>
<evidence type="ECO:0000313" key="3">
    <source>
        <dbReference type="Proteomes" id="UP000324222"/>
    </source>
</evidence>
<proteinExistence type="predicted"/>
<dbReference type="EMBL" id="VSRR010012181">
    <property type="protein sequence ID" value="MPC54193.1"/>
    <property type="molecule type" value="Genomic_DNA"/>
</dbReference>
<evidence type="ECO:0000313" key="2">
    <source>
        <dbReference type="EMBL" id="MPC54193.1"/>
    </source>
</evidence>
<evidence type="ECO:0000256" key="1">
    <source>
        <dbReference type="SAM" id="MobiDB-lite"/>
    </source>
</evidence>
<protein>
    <submittedName>
        <fullName evidence="2">Uncharacterized protein</fullName>
    </submittedName>
</protein>
<dbReference type="Proteomes" id="UP000324222">
    <property type="component" value="Unassembled WGS sequence"/>
</dbReference>
<accession>A0A5B7GA95</accession>
<sequence>MDKARKAICCDLVAWQIHKDATPHLLSSLMSHPHPASPSPSLPPHASPFSSLSPSHFSTL</sequence>